<keyword evidence="3" id="KW-1185">Reference proteome</keyword>
<dbReference type="OrthoDB" id="5780266at2"/>
<feature type="transmembrane region" description="Helical" evidence="1">
    <location>
        <begin position="169"/>
        <end position="190"/>
    </location>
</feature>
<sequence length="569" mass="64493">MKLKKRQAKSNISDAVSRSLPWPLLFGAKYLQVNFLETLLGTLLALTAQIAFIASFLLPLKIVMLMASDGTPRFLRLLPISMEKDQLIIMLATFSIAAYIFYQFANKIIDKVTTRGAAKLESRNRKLVLFEGQHDLIRKSYRNYVEIAGNICFCLLAALPLFFLYPEVFYVVLAVLLTTTLVIITLWISIPGNREAILSSMPATLNTSSTAGFFFIFATIILDYAFFTLPNSILTILLSMILGRQILNQAQQAANKFLFLNRNQQRLTALLFHNQALSNPAPKNHQIYQFLQPEHEVQVQLKEFLRELDDTMDNREGLKWIDSGLNNIFFFTTRSKVTNASFLVKVFNKNKTQEARHEETLLSSTPSELPSPPLIETTVISGFHIHVLDITGLNFTQPAPEHEKSFRLSLAEVKVPPSLWSSYRRSKKLIWDRINQDTLKHLKLALPDQDAVAQFEDNLPLIRKTVKLLPIKISLPKNQQNFLIGNSNQNQVVCAHWGKWCIEPIGHGWNKVLGLSSENDKSAEAIGLAINLFKIENSLEKQCFNNALSLMSDTNELLKKTTDLSIVQE</sequence>
<name>A0A1I4U087_9GAMM</name>
<accession>A0A1I4U087</accession>
<organism evidence="2 3">
    <name type="scientific">Marinobacter pelagius</name>
    <dbReference type="NCBI Taxonomy" id="379482"/>
    <lineage>
        <taxon>Bacteria</taxon>
        <taxon>Pseudomonadati</taxon>
        <taxon>Pseudomonadota</taxon>
        <taxon>Gammaproteobacteria</taxon>
        <taxon>Pseudomonadales</taxon>
        <taxon>Marinobacteraceae</taxon>
        <taxon>Marinobacter</taxon>
    </lineage>
</organism>
<dbReference type="AlphaFoldDB" id="A0A1I4U087"/>
<feature type="transmembrane region" description="Helical" evidence="1">
    <location>
        <begin position="87"/>
        <end position="105"/>
    </location>
</feature>
<evidence type="ECO:0000313" key="2">
    <source>
        <dbReference type="EMBL" id="SFM82143.1"/>
    </source>
</evidence>
<feature type="transmembrane region" description="Helical" evidence="1">
    <location>
        <begin position="39"/>
        <end position="67"/>
    </location>
</feature>
<feature type="transmembrane region" description="Helical" evidence="1">
    <location>
        <begin position="211"/>
        <end position="242"/>
    </location>
</feature>
<feature type="transmembrane region" description="Helical" evidence="1">
    <location>
        <begin position="144"/>
        <end position="163"/>
    </location>
</feature>
<protein>
    <submittedName>
        <fullName evidence="2">Uncharacterized protein</fullName>
    </submittedName>
</protein>
<keyword evidence="1" id="KW-0472">Membrane</keyword>
<dbReference type="Proteomes" id="UP000199339">
    <property type="component" value="Unassembled WGS sequence"/>
</dbReference>
<proteinExistence type="predicted"/>
<keyword evidence="1" id="KW-1133">Transmembrane helix</keyword>
<reference evidence="3" key="1">
    <citation type="submission" date="2016-10" db="EMBL/GenBank/DDBJ databases">
        <authorList>
            <person name="Varghese N."/>
            <person name="Submissions S."/>
        </authorList>
    </citation>
    <scope>NUCLEOTIDE SEQUENCE [LARGE SCALE GENOMIC DNA]</scope>
    <source>
        <strain evidence="3">CGMCC 1.6775</strain>
    </source>
</reference>
<dbReference type="RefSeq" id="WP_092000606.1">
    <property type="nucleotide sequence ID" value="NZ_FOUR01000002.1"/>
</dbReference>
<evidence type="ECO:0000313" key="3">
    <source>
        <dbReference type="Proteomes" id="UP000199339"/>
    </source>
</evidence>
<evidence type="ECO:0000256" key="1">
    <source>
        <dbReference type="SAM" id="Phobius"/>
    </source>
</evidence>
<gene>
    <name evidence="2" type="ORF">SAMN04487961_1370</name>
</gene>
<keyword evidence="1" id="KW-0812">Transmembrane</keyword>
<dbReference type="EMBL" id="FOUR01000002">
    <property type="protein sequence ID" value="SFM82143.1"/>
    <property type="molecule type" value="Genomic_DNA"/>
</dbReference>